<feature type="transmembrane region" description="Helical" evidence="10">
    <location>
        <begin position="331"/>
        <end position="352"/>
    </location>
</feature>
<evidence type="ECO:0000256" key="6">
    <source>
        <dbReference type="ARBA" id="ARBA00022971"/>
    </source>
</evidence>
<keyword evidence="5 10" id="KW-0812">Transmembrane</keyword>
<dbReference type="GO" id="GO:0043332">
    <property type="term" value="C:mating projection tip"/>
    <property type="evidence" value="ECO:0007669"/>
    <property type="project" value="UniProtKB-UniRule"/>
</dbReference>
<comment type="caution">
    <text evidence="12">The sequence shown here is derived from an EMBL/GenBank/DDBJ whole genome shotgun (WGS) entry which is preliminary data.</text>
</comment>
<evidence type="ECO:0000256" key="4">
    <source>
        <dbReference type="ARBA" id="ARBA00022475"/>
    </source>
</evidence>
<evidence type="ECO:0000256" key="2">
    <source>
        <dbReference type="ARBA" id="ARBA00004651"/>
    </source>
</evidence>
<dbReference type="GO" id="GO:0032220">
    <property type="term" value="P:plasma membrane fusion involved in cytogamy"/>
    <property type="evidence" value="ECO:0007669"/>
    <property type="project" value="TreeGrafter"/>
</dbReference>
<feature type="region of interest" description="Disordered" evidence="11">
    <location>
        <begin position="648"/>
        <end position="683"/>
    </location>
</feature>
<comment type="caution">
    <text evidence="10">Lacks conserved residue(s) required for the propagation of feature annotation.</text>
</comment>
<protein>
    <recommendedName>
        <fullName evidence="10">Plasma membrane fusion protein PRM1</fullName>
    </recommendedName>
</protein>
<comment type="subcellular location">
    <subcellularLocation>
        <location evidence="2 10">Cell membrane</location>
        <topology evidence="2 10">Multi-pass membrane protein</topology>
    </subcellularLocation>
</comment>
<keyword evidence="7 10" id="KW-1133">Transmembrane helix</keyword>
<dbReference type="EMBL" id="QGMK01001096">
    <property type="protein sequence ID" value="TVY73373.1"/>
    <property type="molecule type" value="Genomic_DNA"/>
</dbReference>
<reference evidence="12 13" key="1">
    <citation type="submission" date="2018-05" db="EMBL/GenBank/DDBJ databases">
        <title>Genome sequencing and assembly of the regulated plant pathogen Lachnellula willkommii and related sister species for the development of diagnostic species identification markers.</title>
        <authorList>
            <person name="Giroux E."/>
            <person name="Bilodeau G."/>
        </authorList>
    </citation>
    <scope>NUCLEOTIDE SEQUENCE [LARGE SCALE GENOMIC DNA]</scope>
    <source>
        <strain evidence="12 13">CBS 268.59</strain>
    </source>
</reference>
<evidence type="ECO:0000256" key="8">
    <source>
        <dbReference type="ARBA" id="ARBA00023136"/>
    </source>
</evidence>
<organism evidence="12 13">
    <name type="scientific">Lachnellula suecica</name>
    <dbReference type="NCBI Taxonomy" id="602035"/>
    <lineage>
        <taxon>Eukaryota</taxon>
        <taxon>Fungi</taxon>
        <taxon>Dikarya</taxon>
        <taxon>Ascomycota</taxon>
        <taxon>Pezizomycotina</taxon>
        <taxon>Leotiomycetes</taxon>
        <taxon>Helotiales</taxon>
        <taxon>Lachnaceae</taxon>
        <taxon>Lachnellula</taxon>
    </lineage>
</organism>
<dbReference type="OrthoDB" id="5356111at2759"/>
<keyword evidence="9" id="KW-0325">Glycoprotein</keyword>
<feature type="region of interest" description="Disordered" evidence="11">
    <location>
        <begin position="712"/>
        <end position="733"/>
    </location>
</feature>
<evidence type="ECO:0000256" key="9">
    <source>
        <dbReference type="ARBA" id="ARBA00023180"/>
    </source>
</evidence>
<evidence type="ECO:0000256" key="11">
    <source>
        <dbReference type="SAM" id="MobiDB-lite"/>
    </source>
</evidence>
<evidence type="ECO:0000256" key="1">
    <source>
        <dbReference type="ARBA" id="ARBA00002512"/>
    </source>
</evidence>
<keyword evidence="6 10" id="KW-0184">Conjugation</keyword>
<sequence>MSSARSQGVPAIPKSLDAGSYEMRDYSSDRDALPAPAPNTVPSYTPYLGLQARLSQVWINRWTVLLLLIIARLLLAISSINRDVASAKAEALSACTNVENLGSAMASMPHYLSAGVNALAADGVTKAVNTLMDMLLLSITGIEEIVLFVINMMTSTYVCLITLAVAGSLHAAISMIEEVGDAMNKSINSITGEIGTDVTSFTNTLNDFLKALSIPAGLFGGSKSPPQINITSQLASLNDIQIDPTKLDADLTKLNASIPTFAEVQNFTNNVIRTPFEAVKNLINSSYSGYTFDQSVFPVAQKKALTFCSDNSAVNDFFTEIVKAIYTARTVFLVILLLAAILVCIPMAWLEIRRWRTMKQRSLLLQQHAFDPMDVIYIASRPYTTTAGIKISSKFNSHKKQVLFRWFVAYATSIPALFLLALGLAGLFSCLCQYVILRLIEKEVPKIAHEVGDFSANVVATLNNASTEWTVDANGVINSTNVKLNDDLFGWVNTSTTAVNSTLTAFTDEMNKALNDTFGGTILYGPIEGVMNCLVGLKVAGIQKGLTWVHDNAHITLPEFRPDVFSLGAAASLTNSSADDSFLSSPGAVAADDITGAVVKVTDALSDGIRTEALISTAILVAWLLIMLIGAGRCLVALLKRDKTRGEGFTGDARAPLSPRGANRNNEATFPEFGGPVSSVHPTKSHDELFSGSEYDEKMGMGAVGRRSVEANIRPGHDRSSSYGHLFNGDAKR</sequence>
<comment type="similarity">
    <text evidence="3 10">Belongs to the PRM1 family.</text>
</comment>
<feature type="transmembrane region" description="Helical" evidence="10">
    <location>
        <begin position="62"/>
        <end position="80"/>
    </location>
</feature>
<evidence type="ECO:0000256" key="3">
    <source>
        <dbReference type="ARBA" id="ARBA00010780"/>
    </source>
</evidence>
<dbReference type="PANTHER" id="PTHR31030">
    <property type="entry name" value="PLASMA MEMBRANE FUSION PROTEIN PRM1"/>
    <property type="match status" value="1"/>
</dbReference>
<evidence type="ECO:0000313" key="13">
    <source>
        <dbReference type="Proteomes" id="UP000469558"/>
    </source>
</evidence>
<name>A0A8T9C5C9_9HELO</name>
<feature type="transmembrane region" description="Helical" evidence="10">
    <location>
        <begin position="613"/>
        <end position="636"/>
    </location>
</feature>
<dbReference type="AlphaFoldDB" id="A0A8T9C5C9"/>
<comment type="function">
    <text evidence="1 10">Involved in cell fusion during mating by stabilizing the plasma membrane fusion event.</text>
</comment>
<keyword evidence="13" id="KW-1185">Reference proteome</keyword>
<feature type="transmembrane region" description="Helical" evidence="10">
    <location>
        <begin position="403"/>
        <end position="428"/>
    </location>
</feature>
<evidence type="ECO:0000256" key="5">
    <source>
        <dbReference type="ARBA" id="ARBA00022692"/>
    </source>
</evidence>
<evidence type="ECO:0000313" key="12">
    <source>
        <dbReference type="EMBL" id="TVY73373.1"/>
    </source>
</evidence>
<evidence type="ECO:0000256" key="10">
    <source>
        <dbReference type="RuleBase" id="RU366035"/>
    </source>
</evidence>
<gene>
    <name evidence="12" type="primary">prm1</name>
    <name evidence="12" type="ORF">LSUE1_G007136</name>
</gene>
<dbReference type="GO" id="GO:0005886">
    <property type="term" value="C:plasma membrane"/>
    <property type="evidence" value="ECO:0007669"/>
    <property type="project" value="UniProtKB-SubCell"/>
</dbReference>
<dbReference type="InterPro" id="IPR026777">
    <property type="entry name" value="PRM1"/>
</dbReference>
<accession>A0A8T9C5C9</accession>
<keyword evidence="8 10" id="KW-0472">Membrane</keyword>
<proteinExistence type="inferred from homology"/>
<dbReference type="Proteomes" id="UP000469558">
    <property type="component" value="Unassembled WGS sequence"/>
</dbReference>
<keyword evidence="4 10" id="KW-1003">Cell membrane</keyword>
<evidence type="ECO:0000256" key="7">
    <source>
        <dbReference type="ARBA" id="ARBA00022989"/>
    </source>
</evidence>
<dbReference type="PANTHER" id="PTHR31030:SF1">
    <property type="entry name" value="PLASMA MEMBRANE FUSION PROTEIN PRM1"/>
    <property type="match status" value="1"/>
</dbReference>